<dbReference type="Proteomes" id="UP000023152">
    <property type="component" value="Unassembled WGS sequence"/>
</dbReference>
<evidence type="ECO:0000313" key="1">
    <source>
        <dbReference type="EMBL" id="ETO03356.1"/>
    </source>
</evidence>
<evidence type="ECO:0000313" key="2">
    <source>
        <dbReference type="Proteomes" id="UP000023152"/>
    </source>
</evidence>
<reference evidence="1 2" key="1">
    <citation type="journal article" date="2013" name="Curr. Biol.">
        <title>The Genome of the Foraminiferan Reticulomyxa filosa.</title>
        <authorList>
            <person name="Glockner G."/>
            <person name="Hulsmann N."/>
            <person name="Schleicher M."/>
            <person name="Noegel A.A."/>
            <person name="Eichinger L."/>
            <person name="Gallinger C."/>
            <person name="Pawlowski J."/>
            <person name="Sierra R."/>
            <person name="Euteneuer U."/>
            <person name="Pillet L."/>
            <person name="Moustafa A."/>
            <person name="Platzer M."/>
            <person name="Groth M."/>
            <person name="Szafranski K."/>
            <person name="Schliwa M."/>
        </authorList>
    </citation>
    <scope>NUCLEOTIDE SEQUENCE [LARGE SCALE GENOMIC DNA]</scope>
</reference>
<dbReference type="AlphaFoldDB" id="X6LPR0"/>
<keyword evidence="2" id="KW-1185">Reference proteome</keyword>
<accession>X6LPR0</accession>
<dbReference type="EMBL" id="ASPP01033530">
    <property type="protein sequence ID" value="ETO03356.1"/>
    <property type="molecule type" value="Genomic_DNA"/>
</dbReference>
<dbReference type="OrthoDB" id="427368at2759"/>
<sequence>MEKINYHHKISFCVQFFLQPTVYHWIRTLNIQLGWIKNFDKFIVNYVSRFVYSFFKYQSIFKYLFNRRLLSSCLTHFAHPKLINLLTFSIIRIYYYLYHLSDFNNFLKSIIVLFKKIQYFKFFHYILCFSK</sequence>
<gene>
    <name evidence="1" type="ORF">RFI_34054</name>
</gene>
<protein>
    <submittedName>
        <fullName evidence="1">Uncharacterized protein</fullName>
    </submittedName>
</protein>
<name>X6LPR0_RETFI</name>
<organism evidence="1 2">
    <name type="scientific">Reticulomyxa filosa</name>
    <dbReference type="NCBI Taxonomy" id="46433"/>
    <lineage>
        <taxon>Eukaryota</taxon>
        <taxon>Sar</taxon>
        <taxon>Rhizaria</taxon>
        <taxon>Retaria</taxon>
        <taxon>Foraminifera</taxon>
        <taxon>Monothalamids</taxon>
        <taxon>Reticulomyxidae</taxon>
        <taxon>Reticulomyxa</taxon>
    </lineage>
</organism>
<proteinExistence type="predicted"/>
<comment type="caution">
    <text evidence="1">The sequence shown here is derived from an EMBL/GenBank/DDBJ whole genome shotgun (WGS) entry which is preliminary data.</text>
</comment>